<dbReference type="SUPFAM" id="SSF46785">
    <property type="entry name" value="Winged helix' DNA-binding domain"/>
    <property type="match status" value="1"/>
</dbReference>
<proteinExistence type="predicted"/>
<name>A0ABV6DI45_9BACL</name>
<organism evidence="1 2">
    <name type="scientific">Paenibacillus chartarius</name>
    <dbReference type="NCBI Taxonomy" id="747481"/>
    <lineage>
        <taxon>Bacteria</taxon>
        <taxon>Bacillati</taxon>
        <taxon>Bacillota</taxon>
        <taxon>Bacilli</taxon>
        <taxon>Bacillales</taxon>
        <taxon>Paenibacillaceae</taxon>
        <taxon>Paenibacillus</taxon>
    </lineage>
</organism>
<dbReference type="EMBL" id="JBHLWN010000027">
    <property type="protein sequence ID" value="MFC0212320.1"/>
    <property type="molecule type" value="Genomic_DNA"/>
</dbReference>
<evidence type="ECO:0000313" key="1">
    <source>
        <dbReference type="EMBL" id="MFC0212320.1"/>
    </source>
</evidence>
<accession>A0ABV6DI45</accession>
<evidence type="ECO:0000313" key="2">
    <source>
        <dbReference type="Proteomes" id="UP001589776"/>
    </source>
</evidence>
<reference evidence="1 2" key="1">
    <citation type="submission" date="2024-09" db="EMBL/GenBank/DDBJ databases">
        <authorList>
            <person name="Sun Q."/>
            <person name="Mori K."/>
        </authorList>
    </citation>
    <scope>NUCLEOTIDE SEQUENCE [LARGE SCALE GENOMIC DNA]</scope>
    <source>
        <strain evidence="1 2">CCM 7759</strain>
    </source>
</reference>
<sequence length="65" mass="7811">MKWVIFLHGWIAMTYDRTRPKYKYVAMTSRGRELLRSLVQAVNEDERFPYNLSGLQPEELAHFLH</sequence>
<dbReference type="InterPro" id="IPR036390">
    <property type="entry name" value="WH_DNA-bd_sf"/>
</dbReference>
<gene>
    <name evidence="1" type="ORF">ACFFK0_07575</name>
</gene>
<dbReference type="Proteomes" id="UP001589776">
    <property type="component" value="Unassembled WGS sequence"/>
</dbReference>
<dbReference type="RefSeq" id="WP_377469461.1">
    <property type="nucleotide sequence ID" value="NZ_JBHLWN010000027.1"/>
</dbReference>
<keyword evidence="2" id="KW-1185">Reference proteome</keyword>
<comment type="caution">
    <text evidence="1">The sequence shown here is derived from an EMBL/GenBank/DDBJ whole genome shotgun (WGS) entry which is preliminary data.</text>
</comment>
<protein>
    <submittedName>
        <fullName evidence="1">Uncharacterized protein</fullName>
    </submittedName>
</protein>